<evidence type="ECO:0000256" key="1">
    <source>
        <dbReference type="SAM" id="SignalP"/>
    </source>
</evidence>
<sequence>MKKIFYAALLALASFSFNACDDPKDGITITLGNDDIFKYKSSFRLTNAKDGAALPDGISVAITGQDAASIYSLDGKKNFTVTNGVVQFGVDPHVEVTDARPLKFNFIVTGASILDMNFPVMLTKQNQFQERVLYILDLNNPAPGVSVENFTFTGDLTAGVANKNISISSKPENNTNLVTSVTFPNGTQFKNASNQVISGSELKATIVNIDPRSVAGLRVFPGGSLSSDQIKNSSDQIVAGTFNPATVTDIELTIGGQRVAFFDGQQPVVKQDIDPTYVSSQTGRTSQIGDVISVYSYTVASGMFDYERVGTVVSSNTGAGVALQYPITHLSTYTGSELEGACTSTTLALQGSWMKDGVTYPLRLKIQNVGGANIYETVLSVSNKNNENLVALQSIPSSNVRVIVEHASTGQVLANTPIVVNCGGGNIDVTLSAPTEQPVVSLQLYVRCPNQAQPVEILPTFILYYRPAGSGEFKLLGEVEDGFISTTSLSTTVAYDFRGVWGSKSKTVNNKTVKAIDINQATVGTDKDKGEILGQYAPENNLKMLQEACNEL</sequence>
<feature type="chain" id="PRO_5015755936" evidence="1">
    <location>
        <begin position="20"/>
        <end position="552"/>
    </location>
</feature>
<dbReference type="EMBL" id="QEAS01000021">
    <property type="protein sequence ID" value="PWG78691.1"/>
    <property type="molecule type" value="Genomic_DNA"/>
</dbReference>
<organism evidence="2 3">
    <name type="scientific">Pararcticibacter amylolyticus</name>
    <dbReference type="NCBI Taxonomy" id="2173175"/>
    <lineage>
        <taxon>Bacteria</taxon>
        <taxon>Pseudomonadati</taxon>
        <taxon>Bacteroidota</taxon>
        <taxon>Sphingobacteriia</taxon>
        <taxon>Sphingobacteriales</taxon>
        <taxon>Sphingobacteriaceae</taxon>
        <taxon>Pararcticibacter</taxon>
    </lineage>
</organism>
<evidence type="ECO:0000313" key="2">
    <source>
        <dbReference type="EMBL" id="PWG78691.1"/>
    </source>
</evidence>
<dbReference type="RefSeq" id="WP_109417753.1">
    <property type="nucleotide sequence ID" value="NZ_QEAS01000021.1"/>
</dbReference>
<proteinExistence type="predicted"/>
<keyword evidence="1" id="KW-0732">Signal</keyword>
<dbReference type="AlphaFoldDB" id="A0A2U2PBB4"/>
<accession>A0A2U2PBB4</accession>
<gene>
    <name evidence="2" type="ORF">DDR33_20945</name>
</gene>
<name>A0A2U2PBB4_9SPHI</name>
<dbReference type="OrthoDB" id="973569at2"/>
<evidence type="ECO:0000313" key="3">
    <source>
        <dbReference type="Proteomes" id="UP000245647"/>
    </source>
</evidence>
<feature type="signal peptide" evidence="1">
    <location>
        <begin position="1"/>
        <end position="19"/>
    </location>
</feature>
<keyword evidence="3" id="KW-1185">Reference proteome</keyword>
<comment type="caution">
    <text evidence="2">The sequence shown here is derived from an EMBL/GenBank/DDBJ whole genome shotgun (WGS) entry which is preliminary data.</text>
</comment>
<protein>
    <submittedName>
        <fullName evidence="2">Uncharacterized protein</fullName>
    </submittedName>
</protein>
<dbReference type="Proteomes" id="UP000245647">
    <property type="component" value="Unassembled WGS sequence"/>
</dbReference>
<reference evidence="2 3" key="1">
    <citation type="submission" date="2018-04" db="EMBL/GenBank/DDBJ databases">
        <title>Pedobacter chongqingensis sp. nov., isolated from a rottenly hemp rope.</title>
        <authorList>
            <person name="Cai Y."/>
        </authorList>
    </citation>
    <scope>NUCLEOTIDE SEQUENCE [LARGE SCALE GENOMIC DNA]</scope>
    <source>
        <strain evidence="2 3">FJ4-8</strain>
    </source>
</reference>